<keyword evidence="2" id="KW-0294">Fucose metabolism</keyword>
<evidence type="ECO:0000256" key="1">
    <source>
        <dbReference type="ARBA" id="ARBA00022679"/>
    </source>
</evidence>
<evidence type="ECO:0008006" key="6">
    <source>
        <dbReference type="Google" id="ProtNLM"/>
    </source>
</evidence>
<sequence length="1083" mass="122260">MATNNLLQLTALAVQGGRQVVAPFVKNSLFHGVPNSHGHHTLGFYYNVTAMNESLRLHGHGTLINWEGFQDVCKGKLDVLVYFHYTNLTNSTTNNLSTSYNPCKLDHKNVFLGIKIGRKICVNANAFSSVQRFEDEMVKRLPCVGIFEWRGASKTNPRRTHFDIESKVEKLLSYPDMNAFFSAKLVRVARDFITQNLSSNFISVHIRTEKILCAGRNISTIRRCLVKLRKRLQSIIQVATVPPTIFLAADFRTFGSSSKTMKPVQKHAKSFMKILLPLKSITFQPSEYKIVDRGAVAIVEMNILASGRRLFLLGGGSFQTWMTTQFRAKNKNEQSKVERIPQIDDNNSPIIERLHSYDSSEVESAVHQQKKIFFAFFYWEQLTMATNNLLHLSALAAQGGRQVVVPFVKDSQFRGAPQSQRKQRNHKLGLYYDVTALNESLRLHGYGTLINWEGFQDVCKGKLDVLVYFHYTNLTNSSSNNLPTSNVPCKLNQKHVFLGIKIGRKICVDANIFDSVQRFEDEIVEKLPCVGIMQWRGTSKTKPFRTHFNIESLVDKVLSYLDMGAFFSAKLLRIAQDFIAQHLTSNFISVHVRTEQILVTGGNISTVKRCLFKLRKRLQSIIQLATVPNPPIFLAADFRKFGSSSATVKPARKHAKSFMKILLPLRPIVFQPSEYKIVDRGAAAIVEMNILASGRRLFVLGGGSFQLWITKQFLTKNYNEQSKVERISTHATSHAGEAESSVYRRQKIFLAFYYWEQLTMATNNFLNLTALAAQGGRQVVVPFVKDSHFRGVPTYTHNTLALYYNVSALNETLHLHGYGTLITWEGFQDVCKGKVDVLVCFYYTKLTSSTTNLSTSCVPCKLNNKNVLLGIKIGRRICVNSNSLDSVQIFESEVVKNLPCVGIREWRGITTTITAKRTHFDIDAKLLRVARDFIAQKLTSNFISVHIRTEKILSAGGNISVVKRCLFNLRKRLQNTIQVAIVPPPIFLATDFTTFGSSSKKAIRARKYAKSFIEILLPLRPIVFRPSEYKIVDGGTVAIVEMNILASGGRLFVLGGGSFQLWITNQFLTKNKNDQSKVERLVC</sequence>
<reference evidence="4 5" key="1">
    <citation type="submission" date="2022-05" db="EMBL/GenBank/DDBJ databases">
        <authorList>
            <consortium name="Genoscope - CEA"/>
            <person name="William W."/>
        </authorList>
    </citation>
    <scope>NUCLEOTIDE SEQUENCE [LARGE SCALE GENOMIC DNA]</scope>
</reference>
<evidence type="ECO:0000313" key="5">
    <source>
        <dbReference type="Proteomes" id="UP001159427"/>
    </source>
</evidence>
<gene>
    <name evidence="4" type="ORF">PEVE_00038761</name>
</gene>
<dbReference type="Gene3D" id="3.40.50.11350">
    <property type="match status" value="1"/>
</dbReference>
<dbReference type="InterPro" id="IPR045130">
    <property type="entry name" value="OFUT2-like"/>
</dbReference>
<evidence type="ECO:0000256" key="3">
    <source>
        <dbReference type="ARBA" id="ARBA00023277"/>
    </source>
</evidence>
<keyword evidence="1" id="KW-0808">Transferase</keyword>
<accession>A0ABN8MPT2</accession>
<proteinExistence type="predicted"/>
<dbReference type="EMBL" id="CALNXI010000668">
    <property type="protein sequence ID" value="CAH3031080.1"/>
    <property type="molecule type" value="Genomic_DNA"/>
</dbReference>
<name>A0ABN8MPT2_9CNID</name>
<keyword evidence="5" id="KW-1185">Reference proteome</keyword>
<dbReference type="PANTHER" id="PTHR13398:SF0">
    <property type="entry name" value="GDP-FUCOSE PROTEIN O-FUCOSYLTRANSFERASE 2"/>
    <property type="match status" value="1"/>
</dbReference>
<dbReference type="Proteomes" id="UP001159427">
    <property type="component" value="Unassembled WGS sequence"/>
</dbReference>
<evidence type="ECO:0000313" key="4">
    <source>
        <dbReference type="EMBL" id="CAH3031080.1"/>
    </source>
</evidence>
<comment type="caution">
    <text evidence="4">The sequence shown here is derived from an EMBL/GenBank/DDBJ whole genome shotgun (WGS) entry which is preliminary data.</text>
</comment>
<organism evidence="4 5">
    <name type="scientific">Porites evermanni</name>
    <dbReference type="NCBI Taxonomy" id="104178"/>
    <lineage>
        <taxon>Eukaryota</taxon>
        <taxon>Metazoa</taxon>
        <taxon>Cnidaria</taxon>
        <taxon>Anthozoa</taxon>
        <taxon>Hexacorallia</taxon>
        <taxon>Scleractinia</taxon>
        <taxon>Fungiina</taxon>
        <taxon>Poritidae</taxon>
        <taxon>Porites</taxon>
    </lineage>
</organism>
<evidence type="ECO:0000256" key="2">
    <source>
        <dbReference type="ARBA" id="ARBA00023253"/>
    </source>
</evidence>
<dbReference type="PANTHER" id="PTHR13398">
    <property type="entry name" value="GDP-FUCOSE PROTEIN O-FUCOSYLTRANSFERASE 2"/>
    <property type="match status" value="1"/>
</dbReference>
<protein>
    <recommendedName>
        <fullName evidence="6">O-fucosyltransferase family protein</fullName>
    </recommendedName>
</protein>
<keyword evidence="3" id="KW-0119">Carbohydrate metabolism</keyword>